<dbReference type="InterPro" id="IPR029058">
    <property type="entry name" value="AB_hydrolase_fold"/>
</dbReference>
<dbReference type="Pfam" id="PF00561">
    <property type="entry name" value="Abhydrolase_1"/>
    <property type="match status" value="1"/>
</dbReference>
<dbReference type="PANTHER" id="PTHR43798:SF5">
    <property type="entry name" value="MONOACYLGLYCEROL LIPASE ABHD6"/>
    <property type="match status" value="1"/>
</dbReference>
<evidence type="ECO:0000313" key="3">
    <source>
        <dbReference type="Proteomes" id="UP000295391"/>
    </source>
</evidence>
<dbReference type="OrthoDB" id="7820973at2"/>
<dbReference type="Gene3D" id="3.40.50.1820">
    <property type="entry name" value="alpha/beta hydrolase"/>
    <property type="match status" value="1"/>
</dbReference>
<protein>
    <submittedName>
        <fullName evidence="2">Pimeloyl-ACP methyl ester carboxylesterase</fullName>
    </submittedName>
</protein>
<proteinExistence type="predicted"/>
<dbReference type="AlphaFoldDB" id="A0A4R6VGT8"/>
<dbReference type="InterPro" id="IPR000073">
    <property type="entry name" value="AB_hydrolase_1"/>
</dbReference>
<name>A0A4R6VGT8_9HYPH</name>
<evidence type="ECO:0000259" key="1">
    <source>
        <dbReference type="Pfam" id="PF00561"/>
    </source>
</evidence>
<dbReference type="PRINTS" id="PR00111">
    <property type="entry name" value="ABHYDROLASE"/>
</dbReference>
<gene>
    <name evidence="2" type="ORF">ATL17_3145</name>
</gene>
<feature type="domain" description="AB hydrolase-1" evidence="1">
    <location>
        <begin position="22"/>
        <end position="124"/>
    </location>
</feature>
<sequence length="247" mass="26219">MASQKPFIAEHIYADAQTGSTPILLIHGFNSNGAQDWDGQQWLAPLKAAGRKIIVVDLPAHGESARVDVPEDATVSKIVATLSEIIDNHGGKADVVGYSLGARLAWALASQRPERVNKLVLGGLSAGDPFAMLDYDAARKFADEGVTPEDEMTAMIASMAMGEGKDSHSLLNLMQGLGREPFDPSVEKPAAPTLLAAGLEDPMAGSVDAIEPFLDNNKTVRVPGDHFSALKSDAFKQETFAFLGIAH</sequence>
<accession>A0A4R6VGT8</accession>
<dbReference type="RefSeq" id="WP_133573713.1">
    <property type="nucleotide sequence ID" value="NZ_SNYR01000003.1"/>
</dbReference>
<reference evidence="2 3" key="1">
    <citation type="submission" date="2019-03" db="EMBL/GenBank/DDBJ databases">
        <title>Genomic Encyclopedia of Type Strains, Phase III (KMG-III): the genomes of soil and plant-associated and newly described type strains.</title>
        <authorList>
            <person name="Whitman W."/>
        </authorList>
    </citation>
    <scope>NUCLEOTIDE SEQUENCE [LARGE SCALE GENOMIC DNA]</scope>
    <source>
        <strain evidence="2 3">CGMCC 1.7002</strain>
    </source>
</reference>
<dbReference type="SUPFAM" id="SSF53474">
    <property type="entry name" value="alpha/beta-Hydrolases"/>
    <property type="match status" value="1"/>
</dbReference>
<comment type="caution">
    <text evidence="2">The sequence shown here is derived from an EMBL/GenBank/DDBJ whole genome shotgun (WGS) entry which is preliminary data.</text>
</comment>
<dbReference type="PANTHER" id="PTHR43798">
    <property type="entry name" value="MONOACYLGLYCEROL LIPASE"/>
    <property type="match status" value="1"/>
</dbReference>
<dbReference type="EMBL" id="SNYR01000003">
    <property type="protein sequence ID" value="TDQ62041.1"/>
    <property type="molecule type" value="Genomic_DNA"/>
</dbReference>
<organism evidence="2 3">
    <name type="scientific">Maritalea mobilis</name>
    <dbReference type="NCBI Taxonomy" id="483324"/>
    <lineage>
        <taxon>Bacteria</taxon>
        <taxon>Pseudomonadati</taxon>
        <taxon>Pseudomonadota</taxon>
        <taxon>Alphaproteobacteria</taxon>
        <taxon>Hyphomicrobiales</taxon>
        <taxon>Devosiaceae</taxon>
        <taxon>Maritalea</taxon>
    </lineage>
</organism>
<evidence type="ECO:0000313" key="2">
    <source>
        <dbReference type="EMBL" id="TDQ62041.1"/>
    </source>
</evidence>
<dbReference type="GO" id="GO:0046464">
    <property type="term" value="P:acylglycerol catabolic process"/>
    <property type="evidence" value="ECO:0007669"/>
    <property type="project" value="TreeGrafter"/>
</dbReference>
<keyword evidence="3" id="KW-1185">Reference proteome</keyword>
<dbReference type="Proteomes" id="UP000295391">
    <property type="component" value="Unassembled WGS sequence"/>
</dbReference>
<dbReference type="GO" id="GO:0016020">
    <property type="term" value="C:membrane"/>
    <property type="evidence" value="ECO:0007669"/>
    <property type="project" value="TreeGrafter"/>
</dbReference>
<dbReference type="GO" id="GO:0047372">
    <property type="term" value="F:monoacylglycerol lipase activity"/>
    <property type="evidence" value="ECO:0007669"/>
    <property type="project" value="TreeGrafter"/>
</dbReference>
<dbReference type="InterPro" id="IPR050266">
    <property type="entry name" value="AB_hydrolase_sf"/>
</dbReference>